<dbReference type="GO" id="GO:0008932">
    <property type="term" value="F:lytic endotransglycosylase activity"/>
    <property type="evidence" value="ECO:0007669"/>
    <property type="project" value="TreeGrafter"/>
</dbReference>
<evidence type="ECO:0000256" key="1">
    <source>
        <dbReference type="ARBA" id="ARBA00007734"/>
    </source>
</evidence>
<dbReference type="InterPro" id="IPR023346">
    <property type="entry name" value="Lysozyme-like_dom_sf"/>
</dbReference>
<dbReference type="PROSITE" id="PS00922">
    <property type="entry name" value="TRANSGLYCOSYLASE"/>
    <property type="match status" value="1"/>
</dbReference>
<sequence length="519" mass="59018">MKLRTFLLAFFCCTLYSGFSQVKTDSITKKPSEVISNKNSVIDGKLFATEKKIHAEVDTSGVKSLKDLPEAAELDKKWLEELYSNSLFDTIYKSVTELKYEPVDYPELSTDTLKARLARLNARTPFNVEYNESLESVIKGYLKHRRGSLERLMGLSHFYFPMFEQAFDNHDIPLEMKYLAIVESALKPRARSRVGATGIWQFMYGTGKEHDLDVSSYVDDRSDPIKSTTAAAEYLGRMYRIFNDWDLALAAYNSGPGNVNKAIRRSGGSKNYWNIRTNLPRETAGYVPAFLATMYIFEYAEEHGFRPERPEFQLIQTDTVHVKQMISLDHVSEATGIKIEELQFLNPAYKLDIIPKVAGKTYALRLPREAVGTFVTNEDRIYAFANAEFNQREKPLPKAINSDTKTTYRVQNGDYLGKIARKYGVRVSQLKQWNGLRGNDLKIGQRLTIYPRIHGASNTSKPEKRVVNTAGKQTYKVKSGDSLWTIAQKFSGVSVQNIKDWNDISSNKLKIGMTLIVSK</sequence>
<dbReference type="SMART" id="SM00257">
    <property type="entry name" value="LysM"/>
    <property type="match status" value="2"/>
</dbReference>
<dbReference type="PROSITE" id="PS51782">
    <property type="entry name" value="LYSM"/>
    <property type="match status" value="2"/>
</dbReference>
<dbReference type="InterPro" id="IPR036779">
    <property type="entry name" value="LysM_dom_sf"/>
</dbReference>
<dbReference type="InterPro" id="IPR008258">
    <property type="entry name" value="Transglycosylase_SLT_dom_1"/>
</dbReference>
<dbReference type="Proteomes" id="UP000256980">
    <property type="component" value="Unassembled WGS sequence"/>
</dbReference>
<dbReference type="Pfam" id="PF01464">
    <property type="entry name" value="SLT"/>
    <property type="match status" value="1"/>
</dbReference>
<dbReference type="EMBL" id="QRDV01000001">
    <property type="protein sequence ID" value="RED46368.1"/>
    <property type="molecule type" value="Genomic_DNA"/>
</dbReference>
<dbReference type="GO" id="GO:0000270">
    <property type="term" value="P:peptidoglycan metabolic process"/>
    <property type="evidence" value="ECO:0007669"/>
    <property type="project" value="InterPro"/>
</dbReference>
<comment type="caution">
    <text evidence="4">The sequence shown here is derived from an EMBL/GenBank/DDBJ whole genome shotgun (WGS) entry which is preliminary data.</text>
</comment>
<evidence type="ECO:0000313" key="4">
    <source>
        <dbReference type="EMBL" id="RED46368.1"/>
    </source>
</evidence>
<accession>A0A3D9HA62</accession>
<dbReference type="RefSeq" id="WP_115815508.1">
    <property type="nucleotide sequence ID" value="NZ_CANKZP010000001.1"/>
</dbReference>
<dbReference type="SUPFAM" id="SSF53955">
    <property type="entry name" value="Lysozyme-like"/>
    <property type="match status" value="1"/>
</dbReference>
<feature type="domain" description="LysM" evidence="3">
    <location>
        <begin position="473"/>
        <end position="517"/>
    </location>
</feature>
<dbReference type="SUPFAM" id="SSF54106">
    <property type="entry name" value="LysM domain"/>
    <property type="match status" value="2"/>
</dbReference>
<feature type="domain" description="LysM" evidence="3">
    <location>
        <begin position="406"/>
        <end position="449"/>
    </location>
</feature>
<dbReference type="GO" id="GO:0016020">
    <property type="term" value="C:membrane"/>
    <property type="evidence" value="ECO:0007669"/>
    <property type="project" value="InterPro"/>
</dbReference>
<name>A0A3D9HA62_9FLAO</name>
<dbReference type="Gene3D" id="3.10.350.10">
    <property type="entry name" value="LysM domain"/>
    <property type="match status" value="2"/>
</dbReference>
<comment type="similarity">
    <text evidence="1">Belongs to the transglycosylase Slt family.</text>
</comment>
<dbReference type="Gene3D" id="1.10.530.10">
    <property type="match status" value="1"/>
</dbReference>
<feature type="signal peptide" evidence="2">
    <location>
        <begin position="1"/>
        <end position="22"/>
    </location>
</feature>
<dbReference type="PANTHER" id="PTHR33734">
    <property type="entry name" value="LYSM DOMAIN-CONTAINING GPI-ANCHORED PROTEIN 2"/>
    <property type="match status" value="1"/>
</dbReference>
<dbReference type="Pfam" id="PF01476">
    <property type="entry name" value="LysM"/>
    <property type="match status" value="2"/>
</dbReference>
<protein>
    <submittedName>
        <fullName evidence="4">Membrane-bound lytic murein transglycosylase D</fullName>
    </submittedName>
</protein>
<organism evidence="4 5">
    <name type="scientific">Winogradskyella eximia</name>
    <dbReference type="NCBI Taxonomy" id="262006"/>
    <lineage>
        <taxon>Bacteria</taxon>
        <taxon>Pseudomonadati</taxon>
        <taxon>Bacteroidota</taxon>
        <taxon>Flavobacteriia</taxon>
        <taxon>Flavobacteriales</taxon>
        <taxon>Flavobacteriaceae</taxon>
        <taxon>Winogradskyella</taxon>
    </lineage>
</organism>
<evidence type="ECO:0000259" key="3">
    <source>
        <dbReference type="PROSITE" id="PS51782"/>
    </source>
</evidence>
<gene>
    <name evidence="4" type="ORF">DFQ10_101138</name>
</gene>
<feature type="chain" id="PRO_5017633541" evidence="2">
    <location>
        <begin position="23"/>
        <end position="519"/>
    </location>
</feature>
<dbReference type="PANTHER" id="PTHR33734:SF22">
    <property type="entry name" value="MEMBRANE-BOUND LYTIC MUREIN TRANSGLYCOSYLASE D"/>
    <property type="match status" value="1"/>
</dbReference>
<evidence type="ECO:0000256" key="2">
    <source>
        <dbReference type="SAM" id="SignalP"/>
    </source>
</evidence>
<dbReference type="InterPro" id="IPR000189">
    <property type="entry name" value="Transglyc_AS"/>
</dbReference>
<dbReference type="CDD" id="cd00118">
    <property type="entry name" value="LysM"/>
    <property type="match status" value="2"/>
</dbReference>
<keyword evidence="2" id="KW-0732">Signal</keyword>
<dbReference type="OrthoDB" id="9815002at2"/>
<dbReference type="AlphaFoldDB" id="A0A3D9HA62"/>
<dbReference type="CDD" id="cd16894">
    <property type="entry name" value="MltD-like"/>
    <property type="match status" value="1"/>
</dbReference>
<keyword evidence="5" id="KW-1185">Reference proteome</keyword>
<evidence type="ECO:0000313" key="5">
    <source>
        <dbReference type="Proteomes" id="UP000256980"/>
    </source>
</evidence>
<dbReference type="InterPro" id="IPR018392">
    <property type="entry name" value="LysM"/>
</dbReference>
<reference evidence="4 5" key="1">
    <citation type="submission" date="2018-07" db="EMBL/GenBank/DDBJ databases">
        <title>Genomic Encyclopedia of Type Strains, Phase III (KMG-III): the genomes of soil and plant-associated and newly described type strains.</title>
        <authorList>
            <person name="Whitman W."/>
        </authorList>
    </citation>
    <scope>NUCLEOTIDE SEQUENCE [LARGE SCALE GENOMIC DNA]</scope>
    <source>
        <strain evidence="4 5">CECT 7946</strain>
    </source>
</reference>
<proteinExistence type="inferred from homology"/>